<protein>
    <submittedName>
        <fullName evidence="2">Glyoxalase</fullName>
    </submittedName>
</protein>
<name>A0A1B2E4A3_9BACL</name>
<dbReference type="SUPFAM" id="SSF54593">
    <property type="entry name" value="Glyoxalase/Bleomycin resistance protein/Dihydroxybiphenyl dioxygenase"/>
    <property type="match status" value="1"/>
</dbReference>
<dbReference type="KEGG" id="pib:BBD41_20745"/>
<dbReference type="AlphaFoldDB" id="A0A1B2E4A3"/>
<dbReference type="Pfam" id="PF00903">
    <property type="entry name" value="Glyoxalase"/>
    <property type="match status" value="1"/>
</dbReference>
<dbReference type="InterPro" id="IPR004360">
    <property type="entry name" value="Glyas_Fos-R_dOase_dom"/>
</dbReference>
<dbReference type="PROSITE" id="PS51819">
    <property type="entry name" value="VOC"/>
    <property type="match status" value="1"/>
</dbReference>
<feature type="domain" description="VOC" evidence="1">
    <location>
        <begin position="2"/>
        <end position="112"/>
    </location>
</feature>
<evidence type="ECO:0000259" key="1">
    <source>
        <dbReference type="PROSITE" id="PS51819"/>
    </source>
</evidence>
<reference evidence="2" key="1">
    <citation type="submission" date="2016-08" db="EMBL/GenBank/DDBJ databases">
        <title>Complete Genome Seqeunce of Paenibacillus sp. nov. IHBB 9852 from high altitute lake of Indian trans-Himalayas.</title>
        <authorList>
            <person name="Kiran S."/>
            <person name="Swarnkar M.K."/>
            <person name="Rana A."/>
            <person name="Tewari R."/>
            <person name="Gulati A."/>
        </authorList>
    </citation>
    <scope>NUCLEOTIDE SEQUENCE [LARGE SCALE GENOMIC DNA]</scope>
    <source>
        <strain evidence="2">IHBB 9852</strain>
    </source>
</reference>
<proteinExistence type="predicted"/>
<dbReference type="EMBL" id="CP016809">
    <property type="protein sequence ID" value="ANY74793.1"/>
    <property type="molecule type" value="Genomic_DNA"/>
</dbReference>
<sequence>MKLNHVNLTVTDVAAAKHFLQTYFGLKIGGERGEAFAALFDDDGLVLTLMKSAEVHYPKTFHIGFIQESEEKVNEMHRRLTKDGFEATAPKRAHGWTFYVKAPGGFTVEVLA</sequence>
<accession>A0A1B2E4A3</accession>
<dbReference type="PANTHER" id="PTHR36113:SF3">
    <property type="entry name" value="SLL5075 PROTEIN"/>
    <property type="match status" value="1"/>
</dbReference>
<evidence type="ECO:0000313" key="2">
    <source>
        <dbReference type="EMBL" id="ANY74793.1"/>
    </source>
</evidence>
<dbReference type="InterPro" id="IPR037523">
    <property type="entry name" value="VOC_core"/>
</dbReference>
<dbReference type="InterPro" id="IPR029068">
    <property type="entry name" value="Glyas_Bleomycin-R_OHBP_Dase"/>
</dbReference>
<dbReference type="InterPro" id="IPR051332">
    <property type="entry name" value="Fosfomycin_Res_Enzymes"/>
</dbReference>
<dbReference type="RefSeq" id="WP_099478619.1">
    <property type="nucleotide sequence ID" value="NZ_CP016809.1"/>
</dbReference>
<dbReference type="PANTHER" id="PTHR36113">
    <property type="entry name" value="LYASE, PUTATIVE-RELATED-RELATED"/>
    <property type="match status" value="1"/>
</dbReference>
<organism evidence="2">
    <name type="scientific">Paenibacillus ihbetae</name>
    <dbReference type="NCBI Taxonomy" id="1870820"/>
    <lineage>
        <taxon>Bacteria</taxon>
        <taxon>Bacillati</taxon>
        <taxon>Bacillota</taxon>
        <taxon>Bacilli</taxon>
        <taxon>Bacillales</taxon>
        <taxon>Paenibacillaceae</taxon>
        <taxon>Paenibacillus</taxon>
    </lineage>
</organism>
<gene>
    <name evidence="2" type="ORF">BBD41_20745</name>
</gene>
<dbReference type="Gene3D" id="3.10.180.10">
    <property type="entry name" value="2,3-Dihydroxybiphenyl 1,2-Dioxygenase, domain 1"/>
    <property type="match status" value="1"/>
</dbReference>
<dbReference type="CDD" id="cd06587">
    <property type="entry name" value="VOC"/>
    <property type="match status" value="1"/>
</dbReference>